<reference evidence="1 2" key="1">
    <citation type="journal article" date="2024" name="Ann. Entomol. Soc. Am.">
        <title>Genomic analyses of the southern and eastern yellowjacket wasps (Hymenoptera: Vespidae) reveal evolutionary signatures of social life.</title>
        <authorList>
            <person name="Catto M.A."/>
            <person name="Caine P.B."/>
            <person name="Orr S.E."/>
            <person name="Hunt B.G."/>
            <person name="Goodisman M.A.D."/>
        </authorList>
    </citation>
    <scope>NUCLEOTIDE SEQUENCE [LARGE SCALE GENOMIC DNA]</scope>
    <source>
        <strain evidence="1">232</strain>
        <tissue evidence="1">Head and thorax</tissue>
    </source>
</reference>
<accession>A0ABD2CNG8</accession>
<proteinExistence type="predicted"/>
<comment type="caution">
    <text evidence="1">The sequence shown here is derived from an EMBL/GenBank/DDBJ whole genome shotgun (WGS) entry which is preliminary data.</text>
</comment>
<dbReference type="Proteomes" id="UP001607303">
    <property type="component" value="Unassembled WGS sequence"/>
</dbReference>
<organism evidence="1 2">
    <name type="scientific">Vespula maculifrons</name>
    <name type="common">Eastern yellow jacket</name>
    <name type="synonym">Wasp</name>
    <dbReference type="NCBI Taxonomy" id="7453"/>
    <lineage>
        <taxon>Eukaryota</taxon>
        <taxon>Metazoa</taxon>
        <taxon>Ecdysozoa</taxon>
        <taxon>Arthropoda</taxon>
        <taxon>Hexapoda</taxon>
        <taxon>Insecta</taxon>
        <taxon>Pterygota</taxon>
        <taxon>Neoptera</taxon>
        <taxon>Endopterygota</taxon>
        <taxon>Hymenoptera</taxon>
        <taxon>Apocrita</taxon>
        <taxon>Aculeata</taxon>
        <taxon>Vespoidea</taxon>
        <taxon>Vespidae</taxon>
        <taxon>Vespinae</taxon>
        <taxon>Vespula</taxon>
    </lineage>
</organism>
<protein>
    <submittedName>
        <fullName evidence="1">Uncharacterized protein</fullName>
    </submittedName>
</protein>
<evidence type="ECO:0000313" key="2">
    <source>
        <dbReference type="Proteomes" id="UP001607303"/>
    </source>
</evidence>
<gene>
    <name evidence="1" type="ORF">V1477_004987</name>
</gene>
<dbReference type="EMBL" id="JAYRBN010000037">
    <property type="protein sequence ID" value="KAL2746617.1"/>
    <property type="molecule type" value="Genomic_DNA"/>
</dbReference>
<evidence type="ECO:0000313" key="1">
    <source>
        <dbReference type="EMBL" id="KAL2746617.1"/>
    </source>
</evidence>
<sequence length="65" mass="7704">MVIDELSLHSLLNLNNQFGYLNSAIMTLWDKIYTIKYSYKISRLSHKILDIIEFQLDSERVIDRA</sequence>
<dbReference type="AlphaFoldDB" id="A0ABD2CNG8"/>
<keyword evidence="2" id="KW-1185">Reference proteome</keyword>
<name>A0ABD2CNG8_VESMC</name>